<dbReference type="AlphaFoldDB" id="A0A3D8GT31"/>
<keyword evidence="1" id="KW-0812">Transmembrane</keyword>
<evidence type="ECO:0000259" key="2">
    <source>
        <dbReference type="SMART" id="SM00228"/>
    </source>
</evidence>
<sequence>MLLHPVFYYAFFLAAMLGVSRVKRERKNFTVRAQDAYFELRQLVPAGLIAGLLLSLITLASGLAVPVAAIMLAALFTLLFSLTGNMRLIGPAYTVGAAFFALIYLGGKTFNVPFIREAFESASGRIYPSLAVLIAILLIAEGILLLKRGSIATSPKLITSKRGQRVGVHEARRLWLVPVFLLIPGSALTLPFDWWPVFSIGENTYSLFLVPFAIGMHQQIQGMLPAEAIRAYGKKVTTLGVLVLLVSAAGYWYPVAAIGAAALAILGREAIAFYQKVKEDNRPFYFARKNEGLMILGVLPGSPADKMELKVGELISKANGMPVSNENDLYEALLQNRAHCKLEVFDTNGQIRFVQRALYENDHHELGILFVHDDRKWDEKAV</sequence>
<feature type="transmembrane region" description="Helical" evidence="1">
    <location>
        <begin position="65"/>
        <end position="82"/>
    </location>
</feature>
<dbReference type="InterPro" id="IPR041489">
    <property type="entry name" value="PDZ_6"/>
</dbReference>
<protein>
    <submittedName>
        <fullName evidence="3">PDZ domain-containing protein</fullName>
    </submittedName>
</protein>
<feature type="transmembrane region" description="Helical" evidence="1">
    <location>
        <begin position="89"/>
        <end position="106"/>
    </location>
</feature>
<evidence type="ECO:0000313" key="3">
    <source>
        <dbReference type="EMBL" id="RDU37623.1"/>
    </source>
</evidence>
<accession>A0A3D8GT31</accession>
<dbReference type="EMBL" id="QNQT01000002">
    <property type="protein sequence ID" value="RDU37623.1"/>
    <property type="molecule type" value="Genomic_DNA"/>
</dbReference>
<reference evidence="3 4" key="1">
    <citation type="submission" date="2018-07" db="EMBL/GenBank/DDBJ databases">
        <title>Bacillus sp. YLB-04 draft genome sequence.</title>
        <authorList>
            <person name="Yu L."/>
            <person name="Tang X."/>
        </authorList>
    </citation>
    <scope>NUCLEOTIDE SEQUENCE [LARGE SCALE GENOMIC DNA]</scope>
    <source>
        <strain evidence="3 4">YLB-04</strain>
    </source>
</reference>
<dbReference type="Pfam" id="PF17820">
    <property type="entry name" value="PDZ_6"/>
    <property type="match status" value="1"/>
</dbReference>
<dbReference type="SMART" id="SM00228">
    <property type="entry name" value="PDZ"/>
    <property type="match status" value="1"/>
</dbReference>
<organism evidence="3 4">
    <name type="scientific">Neobacillus piezotolerans</name>
    <dbReference type="NCBI Taxonomy" id="2259171"/>
    <lineage>
        <taxon>Bacteria</taxon>
        <taxon>Bacillati</taxon>
        <taxon>Bacillota</taxon>
        <taxon>Bacilli</taxon>
        <taxon>Bacillales</taxon>
        <taxon>Bacillaceae</taxon>
        <taxon>Neobacillus</taxon>
    </lineage>
</organism>
<keyword evidence="1" id="KW-0472">Membrane</keyword>
<feature type="transmembrane region" description="Helical" evidence="1">
    <location>
        <begin position="174"/>
        <end position="192"/>
    </location>
</feature>
<dbReference type="InterPro" id="IPR036034">
    <property type="entry name" value="PDZ_sf"/>
</dbReference>
<name>A0A3D8GT31_9BACI</name>
<comment type="caution">
    <text evidence="3">The sequence shown here is derived from an EMBL/GenBank/DDBJ whole genome shotgun (WGS) entry which is preliminary data.</text>
</comment>
<gene>
    <name evidence="3" type="ORF">DRW41_07210</name>
</gene>
<feature type="transmembrane region" description="Helical" evidence="1">
    <location>
        <begin position="126"/>
        <end position="146"/>
    </location>
</feature>
<keyword evidence="1" id="KW-1133">Transmembrane helix</keyword>
<evidence type="ECO:0000313" key="4">
    <source>
        <dbReference type="Proteomes" id="UP000257144"/>
    </source>
</evidence>
<dbReference type="OrthoDB" id="198399at2"/>
<proteinExistence type="predicted"/>
<feature type="transmembrane region" description="Helical" evidence="1">
    <location>
        <begin position="43"/>
        <end position="59"/>
    </location>
</feature>
<dbReference type="Gene3D" id="2.30.42.10">
    <property type="match status" value="1"/>
</dbReference>
<dbReference type="SUPFAM" id="SSF50156">
    <property type="entry name" value="PDZ domain-like"/>
    <property type="match status" value="1"/>
</dbReference>
<keyword evidence="4" id="KW-1185">Reference proteome</keyword>
<evidence type="ECO:0000256" key="1">
    <source>
        <dbReference type="SAM" id="Phobius"/>
    </source>
</evidence>
<feature type="transmembrane region" description="Helical" evidence="1">
    <location>
        <begin position="6"/>
        <end position="22"/>
    </location>
</feature>
<feature type="domain" description="PDZ" evidence="2">
    <location>
        <begin position="280"/>
        <end position="348"/>
    </location>
</feature>
<dbReference type="Proteomes" id="UP000257144">
    <property type="component" value="Unassembled WGS sequence"/>
</dbReference>
<dbReference type="InterPro" id="IPR001478">
    <property type="entry name" value="PDZ"/>
</dbReference>